<keyword evidence="1" id="KW-0472">Membrane</keyword>
<evidence type="ECO:0000256" key="1">
    <source>
        <dbReference type="SAM" id="Phobius"/>
    </source>
</evidence>
<accession>A0A2J6RY73</accession>
<dbReference type="Proteomes" id="UP000235786">
    <property type="component" value="Unassembled WGS sequence"/>
</dbReference>
<proteinExistence type="predicted"/>
<feature type="transmembrane region" description="Helical" evidence="1">
    <location>
        <begin position="81"/>
        <end position="99"/>
    </location>
</feature>
<keyword evidence="3" id="KW-1185">Reference proteome</keyword>
<keyword evidence="1" id="KW-1133">Transmembrane helix</keyword>
<sequence>MGTVSQEILDFRSHNTQKWSSDPATVKYEQTLLVQKEQNLYHAFLLSCLYLIVVISLQHRIYFGPSQPRNVCLLRIMFELHSLPTLLSISVQGRLLFLLHKVILGKSLRSCIDCQHRMRRY</sequence>
<protein>
    <submittedName>
        <fullName evidence="2">Uncharacterized protein</fullName>
    </submittedName>
</protein>
<feature type="transmembrane region" description="Helical" evidence="1">
    <location>
        <begin position="40"/>
        <end position="61"/>
    </location>
</feature>
<dbReference type="EMBL" id="KZ613942">
    <property type="protein sequence ID" value="PMD43464.1"/>
    <property type="molecule type" value="Genomic_DNA"/>
</dbReference>
<dbReference type="AlphaFoldDB" id="A0A2J6RY73"/>
<evidence type="ECO:0000313" key="3">
    <source>
        <dbReference type="Proteomes" id="UP000235786"/>
    </source>
</evidence>
<evidence type="ECO:0000313" key="2">
    <source>
        <dbReference type="EMBL" id="PMD43464.1"/>
    </source>
</evidence>
<name>A0A2J6RY73_HYAVF</name>
<gene>
    <name evidence="2" type="ORF">L207DRAFT_298646</name>
</gene>
<organism evidence="2 3">
    <name type="scientific">Hyaloscypha variabilis (strain UAMH 11265 / GT02V1 / F)</name>
    <name type="common">Meliniomyces variabilis</name>
    <dbReference type="NCBI Taxonomy" id="1149755"/>
    <lineage>
        <taxon>Eukaryota</taxon>
        <taxon>Fungi</taxon>
        <taxon>Dikarya</taxon>
        <taxon>Ascomycota</taxon>
        <taxon>Pezizomycotina</taxon>
        <taxon>Leotiomycetes</taxon>
        <taxon>Helotiales</taxon>
        <taxon>Hyaloscyphaceae</taxon>
        <taxon>Hyaloscypha</taxon>
        <taxon>Hyaloscypha variabilis</taxon>
    </lineage>
</organism>
<keyword evidence="1" id="KW-0812">Transmembrane</keyword>
<reference evidence="2 3" key="1">
    <citation type="submission" date="2016-04" db="EMBL/GenBank/DDBJ databases">
        <title>A degradative enzymes factory behind the ericoid mycorrhizal symbiosis.</title>
        <authorList>
            <consortium name="DOE Joint Genome Institute"/>
            <person name="Martino E."/>
            <person name="Morin E."/>
            <person name="Grelet G."/>
            <person name="Kuo A."/>
            <person name="Kohler A."/>
            <person name="Daghino S."/>
            <person name="Barry K."/>
            <person name="Choi C."/>
            <person name="Cichocki N."/>
            <person name="Clum A."/>
            <person name="Copeland A."/>
            <person name="Hainaut M."/>
            <person name="Haridas S."/>
            <person name="Labutti K."/>
            <person name="Lindquist E."/>
            <person name="Lipzen A."/>
            <person name="Khouja H.-R."/>
            <person name="Murat C."/>
            <person name="Ohm R."/>
            <person name="Olson A."/>
            <person name="Spatafora J."/>
            <person name="Veneault-Fourrey C."/>
            <person name="Henrissat B."/>
            <person name="Grigoriev I."/>
            <person name="Martin F."/>
            <person name="Perotto S."/>
        </authorList>
    </citation>
    <scope>NUCLEOTIDE SEQUENCE [LARGE SCALE GENOMIC DNA]</scope>
    <source>
        <strain evidence="2 3">F</strain>
    </source>
</reference>